<feature type="signal peptide" evidence="4">
    <location>
        <begin position="1"/>
        <end position="21"/>
    </location>
</feature>
<dbReference type="Proteomes" id="UP000027195">
    <property type="component" value="Unassembled WGS sequence"/>
</dbReference>
<protein>
    <submittedName>
        <fullName evidence="6">Glycoside hydrolase family 16 protein</fullName>
    </submittedName>
</protein>
<name>A0A067LVY8_BOTB1</name>
<sequence length="312" mass="33914">MKLFARPALLALFLGSKEVLTTTYKLSDSFAGESFLSGFHHEAISDPTHGRVDYVNQQTAQRLNLTYAHGNTLILRADDKTKLSSSGAGRKSVRIASNKKWTNSVTVLDVRHMPVGCGTWPAFWTVGDDWPNQGEIDIIEGVNDQGPNLVSLHTSDGCMQPQQRSETGTPTSLDCQGNSGCSVRDTKSNSYGPGLNAVGGGWYAMERTSSQIIVWHWARNESPPADVRNGTSAVNTAAWGTPVARFVNNQCDVKSKFGPHQIVINLTFCGDWAGAVYGQSGCPSNCVDYVDNNPSAFKNAYWDIASVRVYLS</sequence>
<dbReference type="OrthoDB" id="192832at2759"/>
<keyword evidence="3" id="KW-0326">Glycosidase</keyword>
<evidence type="ECO:0000313" key="7">
    <source>
        <dbReference type="Proteomes" id="UP000027195"/>
    </source>
</evidence>
<dbReference type="SUPFAM" id="SSF49899">
    <property type="entry name" value="Concanavalin A-like lectins/glucanases"/>
    <property type="match status" value="1"/>
</dbReference>
<dbReference type="GO" id="GO:0009251">
    <property type="term" value="P:glucan catabolic process"/>
    <property type="evidence" value="ECO:0007669"/>
    <property type="project" value="TreeGrafter"/>
</dbReference>
<dbReference type="InParanoid" id="A0A067LVY8"/>
<reference evidence="7" key="1">
    <citation type="journal article" date="2014" name="Proc. Natl. Acad. Sci. U.S.A.">
        <title>Extensive sampling of basidiomycete genomes demonstrates inadequacy of the white-rot/brown-rot paradigm for wood decay fungi.</title>
        <authorList>
            <person name="Riley R."/>
            <person name="Salamov A.A."/>
            <person name="Brown D.W."/>
            <person name="Nagy L.G."/>
            <person name="Floudas D."/>
            <person name="Held B.W."/>
            <person name="Levasseur A."/>
            <person name="Lombard V."/>
            <person name="Morin E."/>
            <person name="Otillar R."/>
            <person name="Lindquist E.A."/>
            <person name="Sun H."/>
            <person name="LaButti K.M."/>
            <person name="Schmutz J."/>
            <person name="Jabbour D."/>
            <person name="Luo H."/>
            <person name="Baker S.E."/>
            <person name="Pisabarro A.G."/>
            <person name="Walton J.D."/>
            <person name="Blanchette R.A."/>
            <person name="Henrissat B."/>
            <person name="Martin F."/>
            <person name="Cullen D."/>
            <person name="Hibbett D.S."/>
            <person name="Grigoriev I.V."/>
        </authorList>
    </citation>
    <scope>NUCLEOTIDE SEQUENCE [LARGE SCALE GENOMIC DNA]</scope>
    <source>
        <strain evidence="7">FD-172 SS1</strain>
    </source>
</reference>
<comment type="similarity">
    <text evidence="1">Belongs to the glycosyl hydrolase 16 family.</text>
</comment>
<dbReference type="InterPro" id="IPR000757">
    <property type="entry name" value="Beta-glucanase-like"/>
</dbReference>
<dbReference type="CDD" id="cd02181">
    <property type="entry name" value="GH16_fungal_Lam16A_glucanase"/>
    <property type="match status" value="1"/>
</dbReference>
<dbReference type="AlphaFoldDB" id="A0A067LVY8"/>
<keyword evidence="2 6" id="KW-0378">Hydrolase</keyword>
<evidence type="ECO:0000256" key="3">
    <source>
        <dbReference type="ARBA" id="ARBA00023295"/>
    </source>
</evidence>
<dbReference type="HOGENOM" id="CLU_016972_1_1_1"/>
<dbReference type="PANTHER" id="PTHR10963:SF24">
    <property type="entry name" value="GLYCOSIDASE C21B10.07-RELATED"/>
    <property type="match status" value="1"/>
</dbReference>
<keyword evidence="7" id="KW-1185">Reference proteome</keyword>
<dbReference type="Gene3D" id="2.60.120.200">
    <property type="match status" value="1"/>
</dbReference>
<evidence type="ECO:0000259" key="5">
    <source>
        <dbReference type="PROSITE" id="PS51762"/>
    </source>
</evidence>
<dbReference type="EMBL" id="KL198105">
    <property type="protein sequence ID" value="KDQ07528.1"/>
    <property type="molecule type" value="Genomic_DNA"/>
</dbReference>
<dbReference type="PROSITE" id="PS51762">
    <property type="entry name" value="GH16_2"/>
    <property type="match status" value="1"/>
</dbReference>
<evidence type="ECO:0000256" key="4">
    <source>
        <dbReference type="SAM" id="SignalP"/>
    </source>
</evidence>
<dbReference type="FunFam" id="2.60.120.200:FF:000114">
    <property type="entry name" value="Probable endo-1,3(4)-beta-glucanase NFIA_089530"/>
    <property type="match status" value="1"/>
</dbReference>
<dbReference type="InterPro" id="IPR013320">
    <property type="entry name" value="ConA-like_dom_sf"/>
</dbReference>
<feature type="domain" description="GH16" evidence="5">
    <location>
        <begin position="28"/>
        <end position="281"/>
    </location>
</feature>
<keyword evidence="4" id="KW-0732">Signal</keyword>
<dbReference type="GO" id="GO:0004553">
    <property type="term" value="F:hydrolase activity, hydrolyzing O-glycosyl compounds"/>
    <property type="evidence" value="ECO:0007669"/>
    <property type="project" value="InterPro"/>
</dbReference>
<evidence type="ECO:0000313" key="6">
    <source>
        <dbReference type="EMBL" id="KDQ07528.1"/>
    </source>
</evidence>
<dbReference type="PANTHER" id="PTHR10963">
    <property type="entry name" value="GLYCOSYL HYDROLASE-RELATED"/>
    <property type="match status" value="1"/>
</dbReference>
<evidence type="ECO:0000256" key="1">
    <source>
        <dbReference type="ARBA" id="ARBA00006865"/>
    </source>
</evidence>
<organism evidence="6 7">
    <name type="scientific">Botryobasidium botryosum (strain FD-172 SS1)</name>
    <dbReference type="NCBI Taxonomy" id="930990"/>
    <lineage>
        <taxon>Eukaryota</taxon>
        <taxon>Fungi</taxon>
        <taxon>Dikarya</taxon>
        <taxon>Basidiomycota</taxon>
        <taxon>Agaricomycotina</taxon>
        <taxon>Agaricomycetes</taxon>
        <taxon>Cantharellales</taxon>
        <taxon>Botryobasidiaceae</taxon>
        <taxon>Botryobasidium</taxon>
    </lineage>
</organism>
<dbReference type="InterPro" id="IPR050546">
    <property type="entry name" value="Glycosyl_Hydrlase_16"/>
</dbReference>
<feature type="chain" id="PRO_5001640799" evidence="4">
    <location>
        <begin position="22"/>
        <end position="312"/>
    </location>
</feature>
<evidence type="ECO:0000256" key="2">
    <source>
        <dbReference type="ARBA" id="ARBA00022801"/>
    </source>
</evidence>
<dbReference type="STRING" id="930990.A0A067LVY8"/>
<gene>
    <name evidence="6" type="ORF">BOTBODRAFT_38725</name>
</gene>
<accession>A0A067LVY8</accession>
<dbReference type="Pfam" id="PF26113">
    <property type="entry name" value="GH16_XgeA"/>
    <property type="match status" value="1"/>
</dbReference>
<proteinExistence type="inferred from homology"/>